<dbReference type="EMBL" id="CAXDID020000564">
    <property type="protein sequence ID" value="CAL6103242.1"/>
    <property type="molecule type" value="Genomic_DNA"/>
</dbReference>
<accession>A0AA86NEB9</accession>
<evidence type="ECO:0000313" key="2">
    <source>
        <dbReference type="EMBL" id="CAI9917974.1"/>
    </source>
</evidence>
<evidence type="ECO:0000313" key="3">
    <source>
        <dbReference type="EMBL" id="CAL6103242.1"/>
    </source>
</evidence>
<keyword evidence="1" id="KW-0472">Membrane</keyword>
<keyword evidence="4" id="KW-1185">Reference proteome</keyword>
<dbReference type="Proteomes" id="UP001642409">
    <property type="component" value="Unassembled WGS sequence"/>
</dbReference>
<dbReference type="EMBL" id="CATOUU010000146">
    <property type="protein sequence ID" value="CAI9917974.1"/>
    <property type="molecule type" value="Genomic_DNA"/>
</dbReference>
<name>A0AA86NEB9_9EUKA</name>
<reference evidence="2" key="1">
    <citation type="submission" date="2023-06" db="EMBL/GenBank/DDBJ databases">
        <authorList>
            <person name="Kurt Z."/>
        </authorList>
    </citation>
    <scope>NUCLEOTIDE SEQUENCE</scope>
</reference>
<sequence length="117" mass="13783">MKLYQFYSHNSPSFKQHKSTIIGFCVVPTLILFAGISRLCVVIIVYVIDNFNKNIFDTFFFLIPDFVLCLIIQVMQILLIKQHDNYDKRYGPLIDESLKIMLFTDEEFRDSFESLTI</sequence>
<keyword evidence="1" id="KW-1133">Transmembrane helix</keyword>
<evidence type="ECO:0000256" key="1">
    <source>
        <dbReference type="SAM" id="Phobius"/>
    </source>
</evidence>
<organism evidence="2">
    <name type="scientific">Hexamita inflata</name>
    <dbReference type="NCBI Taxonomy" id="28002"/>
    <lineage>
        <taxon>Eukaryota</taxon>
        <taxon>Metamonada</taxon>
        <taxon>Diplomonadida</taxon>
        <taxon>Hexamitidae</taxon>
        <taxon>Hexamitinae</taxon>
        <taxon>Hexamita</taxon>
    </lineage>
</organism>
<reference evidence="3 4" key="2">
    <citation type="submission" date="2024-07" db="EMBL/GenBank/DDBJ databases">
        <authorList>
            <person name="Akdeniz Z."/>
        </authorList>
    </citation>
    <scope>NUCLEOTIDE SEQUENCE [LARGE SCALE GENOMIC DNA]</scope>
</reference>
<keyword evidence="1" id="KW-0812">Transmembrane</keyword>
<dbReference type="AlphaFoldDB" id="A0AA86NEB9"/>
<proteinExistence type="predicted"/>
<protein>
    <submittedName>
        <fullName evidence="3">Hypothetical_protein</fullName>
    </submittedName>
</protein>
<feature type="transmembrane region" description="Helical" evidence="1">
    <location>
        <begin position="59"/>
        <end position="80"/>
    </location>
</feature>
<gene>
    <name evidence="2" type="ORF">HINF_LOCUS5619</name>
    <name evidence="3" type="ORF">HINF_LOCUS72051</name>
</gene>
<feature type="transmembrane region" description="Helical" evidence="1">
    <location>
        <begin position="21"/>
        <end position="47"/>
    </location>
</feature>
<comment type="caution">
    <text evidence="2">The sequence shown here is derived from an EMBL/GenBank/DDBJ whole genome shotgun (WGS) entry which is preliminary data.</text>
</comment>
<evidence type="ECO:0000313" key="4">
    <source>
        <dbReference type="Proteomes" id="UP001642409"/>
    </source>
</evidence>